<dbReference type="Pfam" id="PF10021">
    <property type="entry name" value="PARG_cat_microb"/>
    <property type="match status" value="1"/>
</dbReference>
<dbReference type="InterPro" id="IPR019261">
    <property type="entry name" value="PARG_cat_microbial"/>
</dbReference>
<reference evidence="13" key="1">
    <citation type="submission" date="2021-02" db="EMBL/GenBank/DDBJ databases">
        <authorList>
            <person name="Nowell W R."/>
        </authorList>
    </citation>
    <scope>NUCLEOTIDE SEQUENCE</scope>
</reference>
<dbReference type="Gene3D" id="3.40.220.10">
    <property type="entry name" value="Leucine Aminopeptidase, subunit E, domain 1"/>
    <property type="match status" value="1"/>
</dbReference>
<evidence type="ECO:0000256" key="8">
    <source>
        <dbReference type="ARBA" id="ARBA00022927"/>
    </source>
</evidence>
<dbReference type="Gene3D" id="1.10.8.60">
    <property type="match status" value="1"/>
</dbReference>
<keyword evidence="6" id="KW-0862">Zinc</keyword>
<organism evidence="13 14">
    <name type="scientific">Didymodactylos carnosus</name>
    <dbReference type="NCBI Taxonomy" id="1234261"/>
    <lineage>
        <taxon>Eukaryota</taxon>
        <taxon>Metazoa</taxon>
        <taxon>Spiralia</taxon>
        <taxon>Gnathifera</taxon>
        <taxon>Rotifera</taxon>
        <taxon>Eurotatoria</taxon>
        <taxon>Bdelloidea</taxon>
        <taxon>Philodinida</taxon>
        <taxon>Philodinidae</taxon>
        <taxon>Didymodactylos</taxon>
    </lineage>
</organism>
<dbReference type="Proteomes" id="UP000682733">
    <property type="component" value="Unassembled WGS sequence"/>
</dbReference>
<dbReference type="InterPro" id="IPR043472">
    <property type="entry name" value="Macro_dom-like"/>
</dbReference>
<dbReference type="GO" id="GO:0005524">
    <property type="term" value="F:ATP binding"/>
    <property type="evidence" value="ECO:0007669"/>
    <property type="project" value="UniProtKB-KW"/>
</dbReference>
<dbReference type="InterPro" id="IPR039812">
    <property type="entry name" value="Vesicle-fus_ATPase"/>
</dbReference>
<keyword evidence="7" id="KW-0067">ATP-binding</keyword>
<evidence type="ECO:0000256" key="9">
    <source>
        <dbReference type="PROSITE-ProRule" id="PRU00175"/>
    </source>
</evidence>
<keyword evidence="2" id="KW-0813">Transport</keyword>
<dbReference type="Gene3D" id="3.30.40.10">
    <property type="entry name" value="Zinc/RING finger domain, C3HC4 (zinc finger)"/>
    <property type="match status" value="3"/>
</dbReference>
<dbReference type="SUPFAM" id="SSF52949">
    <property type="entry name" value="Macro domain-like"/>
    <property type="match status" value="1"/>
</dbReference>
<dbReference type="Gene3D" id="3.40.50.300">
    <property type="entry name" value="P-loop containing nucleotide triphosphate hydrolases"/>
    <property type="match status" value="1"/>
</dbReference>
<dbReference type="InterPro" id="IPR003960">
    <property type="entry name" value="ATPase_AAA_CS"/>
</dbReference>
<keyword evidence="5 9" id="KW-0863">Zinc-finger</keyword>
<dbReference type="GO" id="GO:0006891">
    <property type="term" value="P:intra-Golgi vesicle-mediated transport"/>
    <property type="evidence" value="ECO:0007669"/>
    <property type="project" value="TreeGrafter"/>
</dbReference>
<feature type="compositionally biased region" description="Low complexity" evidence="10">
    <location>
        <begin position="1940"/>
        <end position="1955"/>
    </location>
</feature>
<proteinExistence type="inferred from homology"/>
<dbReference type="InterPro" id="IPR027417">
    <property type="entry name" value="P-loop_NTPase"/>
</dbReference>
<dbReference type="PROSITE" id="PS00674">
    <property type="entry name" value="AAA"/>
    <property type="match status" value="1"/>
</dbReference>
<evidence type="ECO:0000259" key="11">
    <source>
        <dbReference type="PROSITE" id="PS50089"/>
    </source>
</evidence>
<evidence type="ECO:0000313" key="14">
    <source>
        <dbReference type="Proteomes" id="UP000682733"/>
    </source>
</evidence>
<dbReference type="SMART" id="SM00382">
    <property type="entry name" value="AAA"/>
    <property type="match status" value="1"/>
</dbReference>
<keyword evidence="4" id="KW-0547">Nucleotide-binding</keyword>
<dbReference type="GO" id="GO:0035494">
    <property type="term" value="P:SNARE complex disassembly"/>
    <property type="evidence" value="ECO:0007669"/>
    <property type="project" value="InterPro"/>
</dbReference>
<evidence type="ECO:0000256" key="4">
    <source>
        <dbReference type="ARBA" id="ARBA00022741"/>
    </source>
</evidence>
<dbReference type="InterPro" id="IPR003593">
    <property type="entry name" value="AAA+_ATPase"/>
</dbReference>
<comment type="similarity">
    <text evidence="1">Belongs to the AAA ATPase family.</text>
</comment>
<feature type="region of interest" description="Disordered" evidence="10">
    <location>
        <begin position="1930"/>
        <end position="1965"/>
    </location>
</feature>
<evidence type="ECO:0000256" key="7">
    <source>
        <dbReference type="ARBA" id="ARBA00022840"/>
    </source>
</evidence>
<dbReference type="Proteomes" id="UP000677228">
    <property type="component" value="Unassembled WGS sequence"/>
</dbReference>
<dbReference type="SMART" id="SM00184">
    <property type="entry name" value="RING"/>
    <property type="match status" value="3"/>
</dbReference>
<name>A0A8S2I5A3_9BILA</name>
<accession>A0A8S2I5A3</accession>
<dbReference type="GO" id="GO:0005795">
    <property type="term" value="C:Golgi stack"/>
    <property type="evidence" value="ECO:0007669"/>
    <property type="project" value="TreeGrafter"/>
</dbReference>
<feature type="region of interest" description="Disordered" evidence="10">
    <location>
        <begin position="267"/>
        <end position="329"/>
    </location>
</feature>
<dbReference type="EMBL" id="CAJNOK010004440">
    <property type="protein sequence ID" value="CAF0937761.1"/>
    <property type="molecule type" value="Genomic_DNA"/>
</dbReference>
<dbReference type="GO" id="GO:0016887">
    <property type="term" value="F:ATP hydrolysis activity"/>
    <property type="evidence" value="ECO:0007669"/>
    <property type="project" value="InterPro"/>
</dbReference>
<dbReference type="EMBL" id="CAJOBA010004444">
    <property type="protein sequence ID" value="CAF3713300.1"/>
    <property type="molecule type" value="Genomic_DNA"/>
</dbReference>
<evidence type="ECO:0000256" key="2">
    <source>
        <dbReference type="ARBA" id="ARBA00022448"/>
    </source>
</evidence>
<sequence>MSSSKRFDCEICEKQLSENDDTLTTDCRHIYHRHCAQKRLDEMQRSDCRKCGKESAVGDALARANKECNICEKIMNDDDALVTTDCQHTFHIHCAQKRLDELRRSECRKCGKKSALGDALEQLNAILEGECKICEKQLGRKDDTLTTDCQHIFHMNCAQNRLDDVKKSDCRECGKESAISNALKRYQVTSRKFVERVSNPTETKENVKPAEHEISRLKTRTTSSMSIDENTWECQQCWYEENIQSAQRCQSCGRPRWSPLTKSAMVAQEPDTDQTSSNNCYKSRPLEYTGGPPTTSTFVSSSSFNSDNYSTRSRQRERTSSRSRSPTKPPVTVYIKELPLIDQDDFGLANKIRHRIETIHKIKILDIRCYSSLGIGFIRVSDDQTKNHLVDTVGNMSLDSQVGSSSISFTNTLEIVSCIVLDMKNDKDLKSLPKSDEVMSRWKDIFINEKPLLCDGVSIQFPNIYRIITSFDESFVKIAHSNFAINGRFAQIYFGADYSYLEDLPTLINEKQLREAIGRMIGLENISQSILHIEFNKQAKNACIIACDIARKWSTKSFLYLDNKPISKKENLTYRLLVTPVTETYKIDSIINHEMFVHKATIDKHRGTKLILEISDKIVFGNCIKIGALRLNDETSLIMKNYIAGSDPEECEIDADTWYESEMLRYKPDIMQFIRNPEHEIFRFKWNSQLWLQQFKRLITQDQNVSKNINLRNFNGTSFDIIRHHLRVTVMLNTIAAIQKNKYMIDNDEIKLNLEKNLQTIIYNHQSKLKSDVKLPSSDSLWKKTEVKVFNEDCLTVYEQLVAEGKKPLLLNMPSSTSPGGGYRKGDGAQEENIFRRSDYCRSLDVGLDEILEEPCERSLCTSQCKLDPSFDSQKMYPIHEYGAIYTSGLTVFRQAENTGYNYMKKPLHNVCSLAMAAYREPDLEEKTGKKILTPKFAVGMRKKIENIFSIAHHHKHNCLVLSALGCGAFRNPPDHVAKLFRSVIEQYAGFFELIIFAIIDDHNTGNNLNPQSNFTPFQRELHGLIVQPMLSLKQPNTNFGPYRLSSDGSSVKDICICDLSPCHFGAKCQDMYDPNHIQQFSHPPFCVQGLNHTCTQNDDMVHMSSFIHRHPCKYGAKCKEIDDQRHAQAFEHPSYCPKGGDCQDTTDDHEKTYQHLPKCEQSHRCSKFIARKKDHCTSFRHCKPRCPHGSYCVHFLNRTHIEDYTHPFRQPCPLTPYNCAVYNRFEMVKDSEQLSSEDHQHCFHFAHVCRFGRNCIKDDLDHQENFIHIPRLLCRYGSQCKKIAQEDHINSFTHPNIRDVRLLCKHGDACRDRQDRNHFARYRHSMKFGDSGVNSASQINNYARNWTSLPSGSIPDEILDWIRVIQPVHRCRREIFESILLHGHVMGREYMEHLTKPKCVANSVLEHSKIRQIPNLKGIFDHVKNYVIALVTQYYINNESPDYNTTNGMFTQTSPNNNISVSSSVDTTRTILGYNLASRNVDMIREKTIEIAEASIKLSRTLAGIGYEQDKRLGTNKQVFSILGPHTGTYYGNVVIVFKRDILHHPDANFTTQAATSFASGKIYEYRPWLGPDPNTLEDRIDLFHKSKLHASIPGYEYTTALELIATTSHYFKKEKMGLKVSLEKILERWRKVDSHFVIETHLPQLIPLDYIEHIYMTEDIYTSLSTNARDTIDKFFKNCITIENKNDDEYNKFVVDKLVEKFSHSALDSISRPVQGIVMTIESTNLKDHYLLPLTISQAYAQYQIKHPKVSVNCKIYICWQVMNGDMMLTLSNKQIDPNKIQNELRCLICYIAPKPILNDSTYHEQTSYLNSGHPFQHQTFIDRKIYAAKSTTFYVGCNTDDLMTFCLEIDRLNGMVTLSHAGPNSIYNHEKISCPFSKNVDLAVLEYIHVSAGAQALPIRNLIVCFEKQYDLHATFDEKFAKATTVSTNKPTNEGQVSTVNTNNNASSSATTDNQTPKSPSLYTRFKNTAKAILFRDPNSKFKPCPDGIYCLTQFSENGLDHNEKYSHPCRFAHQCREPEENLTHEPHQVPDCPSDRNCEDLINPIHRSQFHHTGWPYFLIPCNNQCKCKNKSKNHLIKYSHGERVNEPKRIEESQAASTDQSPQNDQNFPKSNVDSKQQTQCKWGAQCRDITKPDHCKQFSHSTVTQQNDNNSKQQIQCKWGAQCRDITKPDHCKQFSHPTVTQQANGDRTPCILAVLIIITPSYDVKSHIKRNKCFSIINKKYNFSRVVGGCEEVLEQIFGDVLLSRLYPSTFINQTGIKHCRGILLHRPHGSGKTLLVRTICQALNVKPKVVNGPESFSKMLGESEEKIRELFANAEFDTQEVGVTVQRSTRDAVQDNITSQLLTKLDGFAQLNNVLVIGTTNLSETIDTALTRPERLETLIKVELPTENDRLKIFDIYTKSMLQNHLLDNDIDIEQILFGTHGLTRAHIEKLVRLAVNNALRRDVIERGTLAIGEDPAEQLRICNSDFSIALEKVQSKPLDFYKGETNDM</sequence>
<feature type="compositionally biased region" description="Polar residues" evidence="10">
    <location>
        <begin position="2099"/>
        <end position="2121"/>
    </location>
</feature>
<dbReference type="SUPFAM" id="SSF52540">
    <property type="entry name" value="P-loop containing nucleoside triphosphate hydrolases"/>
    <property type="match status" value="1"/>
</dbReference>
<dbReference type="InterPro" id="IPR001841">
    <property type="entry name" value="Znf_RING"/>
</dbReference>
<evidence type="ECO:0000313" key="13">
    <source>
        <dbReference type="EMBL" id="CAF3713300.1"/>
    </source>
</evidence>
<evidence type="ECO:0000256" key="1">
    <source>
        <dbReference type="ARBA" id="ARBA00006914"/>
    </source>
</evidence>
<feature type="domain" description="RING-type" evidence="11">
    <location>
        <begin position="9"/>
        <end position="51"/>
    </location>
</feature>
<dbReference type="GO" id="GO:0008270">
    <property type="term" value="F:zinc ion binding"/>
    <property type="evidence" value="ECO:0007669"/>
    <property type="project" value="UniProtKB-KW"/>
</dbReference>
<evidence type="ECO:0000256" key="3">
    <source>
        <dbReference type="ARBA" id="ARBA00022723"/>
    </source>
</evidence>
<dbReference type="PANTHER" id="PTHR23078:SF3">
    <property type="entry name" value="VESICLE-FUSING ATPASE"/>
    <property type="match status" value="1"/>
</dbReference>
<feature type="region of interest" description="Disordered" evidence="10">
    <location>
        <begin position="2083"/>
        <end position="2121"/>
    </location>
</feature>
<evidence type="ECO:0000256" key="5">
    <source>
        <dbReference type="ARBA" id="ARBA00022771"/>
    </source>
</evidence>
<dbReference type="InterPro" id="IPR003959">
    <property type="entry name" value="ATPase_AAA_core"/>
</dbReference>
<dbReference type="SMART" id="SM00249">
    <property type="entry name" value="PHD"/>
    <property type="match status" value="3"/>
</dbReference>
<keyword evidence="3" id="KW-0479">Metal-binding</keyword>
<feature type="compositionally biased region" description="Polar residues" evidence="10">
    <location>
        <begin position="1956"/>
        <end position="1965"/>
    </location>
</feature>
<feature type="domain" description="RING-type" evidence="11">
    <location>
        <begin position="68"/>
        <end position="110"/>
    </location>
</feature>
<keyword evidence="8" id="KW-0653">Protein transport</keyword>
<evidence type="ECO:0000313" key="12">
    <source>
        <dbReference type="EMBL" id="CAF0937761.1"/>
    </source>
</evidence>
<dbReference type="NCBIfam" id="TIGR02452">
    <property type="entry name" value="TIGR02452 family protein"/>
    <property type="match status" value="1"/>
</dbReference>
<feature type="compositionally biased region" description="Basic and acidic residues" evidence="10">
    <location>
        <begin position="2084"/>
        <end position="2097"/>
    </location>
</feature>
<evidence type="ECO:0000256" key="6">
    <source>
        <dbReference type="ARBA" id="ARBA00022833"/>
    </source>
</evidence>
<evidence type="ECO:0000256" key="10">
    <source>
        <dbReference type="SAM" id="MobiDB-lite"/>
    </source>
</evidence>
<dbReference type="InterPro" id="IPR012664">
    <property type="entry name" value="CHP02452"/>
</dbReference>
<dbReference type="SUPFAM" id="SSF57850">
    <property type="entry name" value="RING/U-box"/>
    <property type="match status" value="3"/>
</dbReference>
<dbReference type="GO" id="GO:0043001">
    <property type="term" value="P:Golgi to plasma membrane protein transport"/>
    <property type="evidence" value="ECO:0007669"/>
    <property type="project" value="TreeGrafter"/>
</dbReference>
<feature type="compositionally biased region" description="Low complexity" evidence="10">
    <location>
        <begin position="294"/>
        <end position="312"/>
    </location>
</feature>
<gene>
    <name evidence="12" type="ORF">OVA965_LOCUS11473</name>
    <name evidence="13" type="ORF">TMI583_LOCUS11474</name>
</gene>
<protein>
    <recommendedName>
        <fullName evidence="11">RING-type domain-containing protein</fullName>
    </recommendedName>
</protein>
<feature type="domain" description="RING-type" evidence="11">
    <location>
        <begin position="131"/>
        <end position="173"/>
    </location>
</feature>
<dbReference type="InterPro" id="IPR013083">
    <property type="entry name" value="Znf_RING/FYVE/PHD"/>
</dbReference>
<feature type="compositionally biased region" description="Polar residues" evidence="10">
    <location>
        <begin position="1930"/>
        <end position="1939"/>
    </location>
</feature>
<dbReference type="Pfam" id="PF00004">
    <property type="entry name" value="AAA"/>
    <property type="match status" value="1"/>
</dbReference>
<dbReference type="InterPro" id="IPR001965">
    <property type="entry name" value="Znf_PHD"/>
</dbReference>
<comment type="caution">
    <text evidence="13">The sequence shown here is derived from an EMBL/GenBank/DDBJ whole genome shotgun (WGS) entry which is preliminary data.</text>
</comment>
<dbReference type="PROSITE" id="PS50089">
    <property type="entry name" value="ZF_RING_2"/>
    <property type="match status" value="3"/>
</dbReference>
<dbReference type="PANTHER" id="PTHR23078">
    <property type="entry name" value="VESICULAR-FUSION PROTEIN NSF"/>
    <property type="match status" value="1"/>
</dbReference>